<evidence type="ECO:0000313" key="10">
    <source>
        <dbReference type="WBParaSite" id="MBELARI_LOCUS11531"/>
    </source>
</evidence>
<proteinExistence type="inferred from homology"/>
<dbReference type="PROSITE" id="PS00690">
    <property type="entry name" value="DEAH_ATP_HELICASE"/>
    <property type="match status" value="1"/>
</dbReference>
<evidence type="ECO:0000256" key="4">
    <source>
        <dbReference type="ARBA" id="ARBA00022801"/>
    </source>
</evidence>
<evidence type="ECO:0000256" key="3">
    <source>
        <dbReference type="ARBA" id="ARBA00022741"/>
    </source>
</evidence>
<dbReference type="InterPro" id="IPR002464">
    <property type="entry name" value="DNA/RNA_helicase_DEAH_CS"/>
</dbReference>
<dbReference type="InterPro" id="IPR001650">
    <property type="entry name" value="Helicase_C-like"/>
</dbReference>
<evidence type="ECO:0000259" key="8">
    <source>
        <dbReference type="PROSITE" id="PS51194"/>
    </source>
</evidence>
<comment type="similarity">
    <text evidence="1">Belongs to the DEAD box helicase family. DEAH subfamily.</text>
</comment>
<dbReference type="Proteomes" id="UP000887575">
    <property type="component" value="Unassembled WGS sequence"/>
</dbReference>
<feature type="domain" description="Helicase ATP-binding" evidence="7">
    <location>
        <begin position="325"/>
        <end position="498"/>
    </location>
</feature>
<evidence type="ECO:0000256" key="1">
    <source>
        <dbReference type="ARBA" id="ARBA00008792"/>
    </source>
</evidence>
<dbReference type="Pfam" id="PF00271">
    <property type="entry name" value="Helicase_C"/>
    <property type="match status" value="1"/>
</dbReference>
<evidence type="ECO:0000256" key="6">
    <source>
        <dbReference type="ARBA" id="ARBA00022840"/>
    </source>
</evidence>
<dbReference type="InterPro" id="IPR048333">
    <property type="entry name" value="HA2_WH"/>
</dbReference>
<evidence type="ECO:0000259" key="7">
    <source>
        <dbReference type="PROSITE" id="PS51192"/>
    </source>
</evidence>
<dbReference type="Gene3D" id="1.20.120.1080">
    <property type="match status" value="1"/>
</dbReference>
<keyword evidence="5" id="KW-0347">Helicase</keyword>
<dbReference type="CDD" id="cd18791">
    <property type="entry name" value="SF2_C_RHA"/>
    <property type="match status" value="1"/>
</dbReference>
<name>A0AAF3EC53_9BILA</name>
<keyword evidence="4" id="KW-0378">Hydrolase</keyword>
<dbReference type="PANTHER" id="PTHR18934">
    <property type="entry name" value="ATP-DEPENDENT RNA HELICASE"/>
    <property type="match status" value="1"/>
</dbReference>
<evidence type="ECO:0000256" key="5">
    <source>
        <dbReference type="ARBA" id="ARBA00022806"/>
    </source>
</evidence>
<keyword evidence="9" id="KW-1185">Reference proteome</keyword>
<dbReference type="SMART" id="SM00490">
    <property type="entry name" value="HELICc"/>
    <property type="match status" value="1"/>
</dbReference>
<dbReference type="GO" id="GO:0005524">
    <property type="term" value="F:ATP binding"/>
    <property type="evidence" value="ECO:0007669"/>
    <property type="project" value="UniProtKB-KW"/>
</dbReference>
<dbReference type="InterPro" id="IPR007502">
    <property type="entry name" value="Helicase-assoc_dom"/>
</dbReference>
<dbReference type="Gene3D" id="3.40.50.300">
    <property type="entry name" value="P-loop containing nucleotide triphosphate hydrolases"/>
    <property type="match status" value="2"/>
</dbReference>
<protein>
    <recommendedName>
        <fullName evidence="2">RNA helicase</fullName>
        <ecNumber evidence="2">3.6.4.13</ecNumber>
    </recommendedName>
</protein>
<dbReference type="InterPro" id="IPR027417">
    <property type="entry name" value="P-loop_NTPase"/>
</dbReference>
<dbReference type="SUPFAM" id="SSF52540">
    <property type="entry name" value="P-loop containing nucleoside triphosphate hydrolases"/>
    <property type="match status" value="1"/>
</dbReference>
<keyword evidence="6" id="KW-0067">ATP-binding</keyword>
<dbReference type="Pfam" id="PF00270">
    <property type="entry name" value="DEAD"/>
    <property type="match status" value="1"/>
</dbReference>
<sequence>MTEQAQIKKMLQQIGEKGLLVTSRENKMIDGRMHHLVRYQIKGDSYIAQSTNVSLDEAKTAARADFANYVYFFRNEFSAFALRSRLPPCHDPVLQSTIDHIGQEDYMAKFHGGWTRETANKHFHQLLKGIGLSAEMQPEIKYFGGESIVSYACEEKVHVKQGNKRRGIIAKGSGDCKEACLIDFRLNLIRQCYPFGFLKSCEEQQEVMQSKRQEFKFEVISTPEAMKLAQKVVAVRGEDSPLASLSSTPSRTIDEISKSITWEPPFPPPDANQKLTQKHMKSLQKRIAIEKKLKKEQLTDEEMAQQRIWKRRESLPIHKKKKEIIDLIAKNQVVVVQGSTGCGKSTQIPQFLLENHLAREQGASFVAFITQPRRICAKSLAKRVAQERGETLDRKEKIANRSVGFAMRFDNNSPRGYGSICYVTAGYLLRKMQSGLHGVSHLFIDEAHEMDKDIEILLTLAKDLAQKFRDLKIIIMSATINVASLQEYFPNCGFFQLQGKTAYPVEDFYLSDVKRILEAAENENSDPQKEHSPSNDSQLEAKFDTLPELNEDMAALSLEHKIDERLPFDLIQQLIEYIDGNEGEGAILVFLPGWGEIKRLFTLLSDSSALDQEAIKLLCLHSKLPKWQQKLVFAKGKGKRKIILSTNLAESSVTIEDVVFVIDSGLARVARFSPETNTNYFCTINASRANCLQRKGRAGRCQKGKYYLMVPKEKYDSYHEFNESSLLNTTLYNVYLTIKALKLGDVEDFLGRAPYPPSSLRIVEARCKLQEIGALDVHDRLTALGRVLAEIPLEVDLGSALILSRLFGVHDHVIELICNTQNAPWNLMISKKTINKIKELKNSYKNKIPTPSDHEVMKLVAEKFALLNGEEQKAFLETYSLDGGAMREARRSNLQLLQILERHFGKNPEKKKKEENPSLSLGILSRAFYPNTGVIDKESKTIITIAQDCPEINSISVAHMNNQAANRICFFNEKTQSNKKVHCQEISTISPVQLILFAAGLVKKSENGEVLIGDTIRIKLDPTLADALLQLRNWIKNHLINLSAIPEETTLIFDHFLKLDYKKC</sequence>
<dbReference type="SMART" id="SM00847">
    <property type="entry name" value="HA2"/>
    <property type="match status" value="1"/>
</dbReference>
<dbReference type="GO" id="GO:0016787">
    <property type="term" value="F:hydrolase activity"/>
    <property type="evidence" value="ECO:0007669"/>
    <property type="project" value="UniProtKB-KW"/>
</dbReference>
<dbReference type="PROSITE" id="PS51192">
    <property type="entry name" value="HELICASE_ATP_BIND_1"/>
    <property type="match status" value="1"/>
</dbReference>
<dbReference type="PROSITE" id="PS51194">
    <property type="entry name" value="HELICASE_CTER"/>
    <property type="match status" value="1"/>
</dbReference>
<feature type="domain" description="Helicase C-terminal" evidence="8">
    <location>
        <begin position="570"/>
        <end position="742"/>
    </location>
</feature>
<dbReference type="EC" id="3.6.4.13" evidence="2"/>
<dbReference type="AlphaFoldDB" id="A0AAF3EC53"/>
<organism evidence="9 10">
    <name type="scientific">Mesorhabditis belari</name>
    <dbReference type="NCBI Taxonomy" id="2138241"/>
    <lineage>
        <taxon>Eukaryota</taxon>
        <taxon>Metazoa</taxon>
        <taxon>Ecdysozoa</taxon>
        <taxon>Nematoda</taxon>
        <taxon>Chromadorea</taxon>
        <taxon>Rhabditida</taxon>
        <taxon>Rhabditina</taxon>
        <taxon>Rhabditomorpha</taxon>
        <taxon>Rhabditoidea</taxon>
        <taxon>Rhabditidae</taxon>
        <taxon>Mesorhabditinae</taxon>
        <taxon>Mesorhabditis</taxon>
    </lineage>
</organism>
<keyword evidence="3" id="KW-0547">Nucleotide-binding</keyword>
<evidence type="ECO:0000313" key="9">
    <source>
        <dbReference type="Proteomes" id="UP000887575"/>
    </source>
</evidence>
<reference evidence="10" key="1">
    <citation type="submission" date="2024-02" db="UniProtKB">
        <authorList>
            <consortium name="WormBaseParasite"/>
        </authorList>
    </citation>
    <scope>IDENTIFICATION</scope>
</reference>
<dbReference type="SMART" id="SM00487">
    <property type="entry name" value="DEXDc"/>
    <property type="match status" value="1"/>
</dbReference>
<dbReference type="Pfam" id="PF04408">
    <property type="entry name" value="WHD_HA2"/>
    <property type="match status" value="1"/>
</dbReference>
<dbReference type="PANTHER" id="PTHR18934:SF119">
    <property type="entry name" value="ATP-DEPENDENT RNA HELICASE A"/>
    <property type="match status" value="1"/>
</dbReference>
<dbReference type="InterPro" id="IPR011545">
    <property type="entry name" value="DEAD/DEAH_box_helicase_dom"/>
</dbReference>
<accession>A0AAF3EC53</accession>
<dbReference type="WBParaSite" id="MBELARI_LOCUS11531">
    <property type="protein sequence ID" value="MBELARI_LOCUS11531"/>
    <property type="gene ID" value="MBELARI_LOCUS11531"/>
</dbReference>
<evidence type="ECO:0000256" key="2">
    <source>
        <dbReference type="ARBA" id="ARBA00012552"/>
    </source>
</evidence>
<dbReference type="InterPro" id="IPR014001">
    <property type="entry name" value="Helicase_ATP-bd"/>
</dbReference>
<dbReference type="GO" id="GO:0003724">
    <property type="term" value="F:RNA helicase activity"/>
    <property type="evidence" value="ECO:0007669"/>
    <property type="project" value="UniProtKB-EC"/>
</dbReference>
<dbReference type="GO" id="GO:0003723">
    <property type="term" value="F:RNA binding"/>
    <property type="evidence" value="ECO:0007669"/>
    <property type="project" value="TreeGrafter"/>
</dbReference>